<organism evidence="1 2">
    <name type="scientific">Kitasatospora gansuensis</name>
    <dbReference type="NCBI Taxonomy" id="258050"/>
    <lineage>
        <taxon>Bacteria</taxon>
        <taxon>Bacillati</taxon>
        <taxon>Actinomycetota</taxon>
        <taxon>Actinomycetes</taxon>
        <taxon>Kitasatosporales</taxon>
        <taxon>Streptomycetaceae</taxon>
        <taxon>Kitasatospora</taxon>
    </lineage>
</organism>
<dbReference type="RefSeq" id="WP_184920180.1">
    <property type="nucleotide sequence ID" value="NZ_JACHJR010000001.1"/>
</dbReference>
<evidence type="ECO:0000313" key="2">
    <source>
        <dbReference type="Proteomes" id="UP000573327"/>
    </source>
</evidence>
<gene>
    <name evidence="1" type="ORF">F4556_005202</name>
</gene>
<comment type="caution">
    <text evidence="1">The sequence shown here is derived from an EMBL/GenBank/DDBJ whole genome shotgun (WGS) entry which is preliminary data.</text>
</comment>
<name>A0A7W7SFY7_9ACTN</name>
<dbReference type="AlphaFoldDB" id="A0A7W7SFY7"/>
<sequence>MDDCTATGTTQLDGQTYATICNLPAGHPGDQHEDTVLGEWVQGLTSMDLRGS</sequence>
<reference evidence="1 2" key="1">
    <citation type="submission" date="2020-08" db="EMBL/GenBank/DDBJ databases">
        <title>Sequencing the genomes of 1000 actinobacteria strains.</title>
        <authorList>
            <person name="Klenk H.-P."/>
        </authorList>
    </citation>
    <scope>NUCLEOTIDE SEQUENCE [LARGE SCALE GENOMIC DNA]</scope>
    <source>
        <strain evidence="1 2">DSM 44786</strain>
    </source>
</reference>
<accession>A0A7W7SFY7</accession>
<protein>
    <submittedName>
        <fullName evidence="1">Uncharacterized protein</fullName>
    </submittedName>
</protein>
<evidence type="ECO:0000313" key="1">
    <source>
        <dbReference type="EMBL" id="MBB4949667.1"/>
    </source>
</evidence>
<dbReference type="EMBL" id="JACHJR010000001">
    <property type="protein sequence ID" value="MBB4949667.1"/>
    <property type="molecule type" value="Genomic_DNA"/>
</dbReference>
<proteinExistence type="predicted"/>
<keyword evidence="2" id="KW-1185">Reference proteome</keyword>
<dbReference type="Proteomes" id="UP000573327">
    <property type="component" value="Unassembled WGS sequence"/>
</dbReference>